<reference evidence="2 3" key="1">
    <citation type="submission" date="2020-08" db="EMBL/GenBank/DDBJ databases">
        <title>Genomic Encyclopedia of Type Strains, Phase IV (KMG-IV): sequencing the most valuable type-strain genomes for metagenomic binning, comparative biology and taxonomic classification.</title>
        <authorList>
            <person name="Goeker M."/>
        </authorList>
    </citation>
    <scope>NUCLEOTIDE SEQUENCE [LARGE SCALE GENOMIC DNA]</scope>
    <source>
        <strain evidence="2 3">DSM 101791</strain>
    </source>
</reference>
<dbReference type="RefSeq" id="WP_184030166.1">
    <property type="nucleotide sequence ID" value="NZ_JACHFN010000010.1"/>
</dbReference>
<accession>A0A7W8GGV6</accession>
<name>A0A7W8GGV6_9DEIO</name>
<proteinExistence type="predicted"/>
<evidence type="ECO:0000256" key="1">
    <source>
        <dbReference type="SAM" id="MobiDB-lite"/>
    </source>
</evidence>
<dbReference type="AlphaFoldDB" id="A0A7W8GGV6"/>
<sequence>MTDDAHARANAEQLRLLREALAGTDAAGRPGAPATAAAPSAPLPLPGVSGPVRSS</sequence>
<dbReference type="EMBL" id="JACHFN010000010">
    <property type="protein sequence ID" value="MBB5235243.1"/>
    <property type="molecule type" value="Genomic_DNA"/>
</dbReference>
<evidence type="ECO:0000313" key="2">
    <source>
        <dbReference type="EMBL" id="MBB5235243.1"/>
    </source>
</evidence>
<dbReference type="Proteomes" id="UP000525389">
    <property type="component" value="Unassembled WGS sequence"/>
</dbReference>
<organism evidence="2 3">
    <name type="scientific">Deinococcus budaensis</name>
    <dbReference type="NCBI Taxonomy" id="1665626"/>
    <lineage>
        <taxon>Bacteria</taxon>
        <taxon>Thermotogati</taxon>
        <taxon>Deinococcota</taxon>
        <taxon>Deinococci</taxon>
        <taxon>Deinococcales</taxon>
        <taxon>Deinococcaceae</taxon>
        <taxon>Deinococcus</taxon>
    </lineage>
</organism>
<evidence type="ECO:0000313" key="3">
    <source>
        <dbReference type="Proteomes" id="UP000525389"/>
    </source>
</evidence>
<feature type="region of interest" description="Disordered" evidence="1">
    <location>
        <begin position="20"/>
        <end position="55"/>
    </location>
</feature>
<protein>
    <submittedName>
        <fullName evidence="2">Uncharacterized protein</fullName>
    </submittedName>
</protein>
<gene>
    <name evidence="2" type="ORF">HNQ09_002695</name>
</gene>
<comment type="caution">
    <text evidence="2">The sequence shown here is derived from an EMBL/GenBank/DDBJ whole genome shotgun (WGS) entry which is preliminary data.</text>
</comment>
<keyword evidence="3" id="KW-1185">Reference proteome</keyword>